<dbReference type="RefSeq" id="WP_264502395.1">
    <property type="nucleotide sequence ID" value="NZ_JAPDDS010000010.1"/>
</dbReference>
<proteinExistence type="predicted"/>
<evidence type="ECO:0000313" key="4">
    <source>
        <dbReference type="Proteomes" id="UP001207930"/>
    </source>
</evidence>
<protein>
    <submittedName>
        <fullName evidence="3">IS110 family transposase</fullName>
    </submittedName>
</protein>
<dbReference type="InterPro" id="IPR002525">
    <property type="entry name" value="Transp_IS110-like_N"/>
</dbReference>
<dbReference type="Pfam" id="PF02371">
    <property type="entry name" value="Transposase_20"/>
    <property type="match status" value="1"/>
</dbReference>
<evidence type="ECO:0000313" key="3">
    <source>
        <dbReference type="EMBL" id="MCW1886438.1"/>
    </source>
</evidence>
<feature type="domain" description="Transposase IS110-like N-terminal" evidence="1">
    <location>
        <begin position="10"/>
        <end position="150"/>
    </location>
</feature>
<dbReference type="Proteomes" id="UP001207930">
    <property type="component" value="Unassembled WGS sequence"/>
</dbReference>
<feature type="domain" description="Transposase IS116/IS110/IS902 C-terminal" evidence="2">
    <location>
        <begin position="192"/>
        <end position="274"/>
    </location>
</feature>
<dbReference type="PANTHER" id="PTHR33055:SF13">
    <property type="entry name" value="TRANSPOSASE"/>
    <property type="match status" value="1"/>
</dbReference>
<evidence type="ECO:0000259" key="1">
    <source>
        <dbReference type="Pfam" id="PF01548"/>
    </source>
</evidence>
<dbReference type="InterPro" id="IPR003346">
    <property type="entry name" value="Transposase_20"/>
</dbReference>
<dbReference type="EMBL" id="JAPDDS010000010">
    <property type="protein sequence ID" value="MCW1886438.1"/>
    <property type="molecule type" value="Genomic_DNA"/>
</dbReference>
<dbReference type="PANTHER" id="PTHR33055">
    <property type="entry name" value="TRANSPOSASE FOR INSERTION SEQUENCE ELEMENT IS1111A"/>
    <property type="match status" value="1"/>
</dbReference>
<comment type="caution">
    <text evidence="3">The sequence shown here is derived from an EMBL/GenBank/DDBJ whole genome shotgun (WGS) entry which is preliminary data.</text>
</comment>
<name>A0ABT3FS78_9BACT</name>
<dbReference type="InterPro" id="IPR047650">
    <property type="entry name" value="Transpos_IS110"/>
</dbReference>
<sequence>MNHHTITTHVGIDVSKARLDVHIPGQPHLQVANSTGGLEDLFAAIAGVASPHLVCESTAGYQKLLAGACLRRGVPVSVVQPARVRYFALAAGMLAKTDRIDARLLSTYGATLTPPVMVEPDSEAVALRQMMEARRVMVDLVTDTNNRLEHAEGFLRQMLLKLLRSTQRLLDQADARIASHVASSARLAGKAARLCELKGVGPVVAHTLLAFLPELGTLPDKTVGCLAGVVPHPKDSGNSCGRRRIRGGRKEVRHVLYMGALSAARSNPVLKAFYDRLVAAGKPAKVAIVAVMRRMISVLNKLLANPDFVLA</sequence>
<reference evidence="3 4" key="1">
    <citation type="submission" date="2022-10" db="EMBL/GenBank/DDBJ databases">
        <title>Luteolibacter flavescens strain MCCC 1K03193, whole genome shotgun sequencing project.</title>
        <authorList>
            <person name="Zhao G."/>
            <person name="Shen L."/>
        </authorList>
    </citation>
    <scope>NUCLEOTIDE SEQUENCE [LARGE SCALE GENOMIC DNA]</scope>
    <source>
        <strain evidence="3 4">MCCC 1K03193</strain>
    </source>
</reference>
<organism evidence="3 4">
    <name type="scientific">Luteolibacter flavescens</name>
    <dbReference type="NCBI Taxonomy" id="1859460"/>
    <lineage>
        <taxon>Bacteria</taxon>
        <taxon>Pseudomonadati</taxon>
        <taxon>Verrucomicrobiota</taxon>
        <taxon>Verrucomicrobiia</taxon>
        <taxon>Verrucomicrobiales</taxon>
        <taxon>Verrucomicrobiaceae</taxon>
        <taxon>Luteolibacter</taxon>
    </lineage>
</organism>
<dbReference type="Pfam" id="PF01548">
    <property type="entry name" value="DEDD_Tnp_IS110"/>
    <property type="match status" value="1"/>
</dbReference>
<gene>
    <name evidence="3" type="ORF">OKA04_16995</name>
</gene>
<dbReference type="NCBIfam" id="NF033542">
    <property type="entry name" value="transpos_IS110"/>
    <property type="match status" value="1"/>
</dbReference>
<keyword evidence="4" id="KW-1185">Reference proteome</keyword>
<accession>A0ABT3FS78</accession>
<evidence type="ECO:0000259" key="2">
    <source>
        <dbReference type="Pfam" id="PF02371"/>
    </source>
</evidence>